<dbReference type="EMBL" id="JBHRSP010000017">
    <property type="protein sequence ID" value="MFC3073563.1"/>
    <property type="molecule type" value="Genomic_DNA"/>
</dbReference>
<dbReference type="Proteomes" id="UP001595377">
    <property type="component" value="Unassembled WGS sequence"/>
</dbReference>
<evidence type="ECO:0000313" key="4">
    <source>
        <dbReference type="Proteomes" id="UP001595377"/>
    </source>
</evidence>
<evidence type="ECO:0000256" key="2">
    <source>
        <dbReference type="SAM" id="SignalP"/>
    </source>
</evidence>
<proteinExistence type="predicted"/>
<comment type="caution">
    <text evidence="3">The sequence shown here is derived from an EMBL/GenBank/DDBJ whole genome shotgun (WGS) entry which is preliminary data.</text>
</comment>
<evidence type="ECO:0000256" key="1">
    <source>
        <dbReference type="SAM" id="MobiDB-lite"/>
    </source>
</evidence>
<sequence length="105" mass="10731">MKKLLLAAALVGATTLCAHAQDSTTPATDGDTPAVATPDSNNASAPVEGANSFTEDQARERIVEAGYADVTGLVLDDKGVWRGTATKDGKAVNVALDYQGNIVAN</sequence>
<accession>A0ABV7DGE8</accession>
<protein>
    <submittedName>
        <fullName evidence="3">PepSY domain-containing protein</fullName>
    </submittedName>
</protein>
<keyword evidence="2" id="KW-0732">Signal</keyword>
<gene>
    <name evidence="3" type="ORF">ACFOHH_10640</name>
</gene>
<reference evidence="4" key="1">
    <citation type="journal article" date="2019" name="Int. J. Syst. Evol. Microbiol.">
        <title>The Global Catalogue of Microorganisms (GCM) 10K type strain sequencing project: providing services to taxonomists for standard genome sequencing and annotation.</title>
        <authorList>
            <consortium name="The Broad Institute Genomics Platform"/>
            <consortium name="The Broad Institute Genome Sequencing Center for Infectious Disease"/>
            <person name="Wu L."/>
            <person name="Ma J."/>
        </authorList>
    </citation>
    <scope>NUCLEOTIDE SEQUENCE [LARGE SCALE GENOMIC DNA]</scope>
    <source>
        <strain evidence="4">KCTC 52677</strain>
    </source>
</reference>
<name>A0ABV7DGE8_9HYPH</name>
<feature type="signal peptide" evidence="2">
    <location>
        <begin position="1"/>
        <end position="20"/>
    </location>
</feature>
<dbReference type="RefSeq" id="WP_257313327.1">
    <property type="nucleotide sequence ID" value="NZ_JANFDG010000004.1"/>
</dbReference>
<feature type="region of interest" description="Disordered" evidence="1">
    <location>
        <begin position="20"/>
        <end position="54"/>
    </location>
</feature>
<feature type="chain" id="PRO_5045691134" evidence="2">
    <location>
        <begin position="21"/>
        <end position="105"/>
    </location>
</feature>
<organism evidence="3 4">
    <name type="scientific">Shinella pollutisoli</name>
    <dbReference type="NCBI Taxonomy" id="2250594"/>
    <lineage>
        <taxon>Bacteria</taxon>
        <taxon>Pseudomonadati</taxon>
        <taxon>Pseudomonadota</taxon>
        <taxon>Alphaproteobacteria</taxon>
        <taxon>Hyphomicrobiales</taxon>
        <taxon>Rhizobiaceae</taxon>
        <taxon>Shinella</taxon>
    </lineage>
</organism>
<evidence type="ECO:0000313" key="3">
    <source>
        <dbReference type="EMBL" id="MFC3073563.1"/>
    </source>
</evidence>
<keyword evidence="4" id="KW-1185">Reference proteome</keyword>